<keyword evidence="4 8" id="KW-0732">Signal</keyword>
<reference evidence="9" key="2">
    <citation type="submission" date="2023-01" db="EMBL/GenBank/DDBJ databases">
        <authorList>
            <person name="Petersen C."/>
        </authorList>
    </citation>
    <scope>NUCLEOTIDE SEQUENCE</scope>
    <source>
        <strain evidence="9">IBT 17514</strain>
    </source>
</reference>
<comment type="similarity">
    <text evidence="1 8">Belongs to the tannase family.</text>
</comment>
<keyword evidence="5 8" id="KW-0378">Hydrolase</keyword>
<dbReference type="EMBL" id="JAQJAN010000003">
    <property type="protein sequence ID" value="KAJ5733433.1"/>
    <property type="molecule type" value="Genomic_DNA"/>
</dbReference>
<keyword evidence="10" id="KW-1185">Reference proteome</keyword>
<proteinExistence type="inferred from homology"/>
<organism evidence="9 10">
    <name type="scientific">Penicillium malachiteum</name>
    <dbReference type="NCBI Taxonomy" id="1324776"/>
    <lineage>
        <taxon>Eukaryota</taxon>
        <taxon>Fungi</taxon>
        <taxon>Dikarya</taxon>
        <taxon>Ascomycota</taxon>
        <taxon>Pezizomycotina</taxon>
        <taxon>Eurotiomycetes</taxon>
        <taxon>Eurotiomycetidae</taxon>
        <taxon>Eurotiales</taxon>
        <taxon>Aspergillaceae</taxon>
        <taxon>Penicillium</taxon>
    </lineage>
</organism>
<dbReference type="GO" id="GO:0046872">
    <property type="term" value="F:metal ion binding"/>
    <property type="evidence" value="ECO:0007669"/>
    <property type="project" value="UniProtKB-KW"/>
</dbReference>
<evidence type="ECO:0000256" key="1">
    <source>
        <dbReference type="ARBA" id="ARBA00006249"/>
    </source>
</evidence>
<feature type="signal peptide" evidence="8">
    <location>
        <begin position="1"/>
        <end position="24"/>
    </location>
</feature>
<evidence type="ECO:0000256" key="3">
    <source>
        <dbReference type="ARBA" id="ARBA00022723"/>
    </source>
</evidence>
<keyword evidence="7" id="KW-1015">Disulfide bond</keyword>
<keyword evidence="3" id="KW-0479">Metal-binding</keyword>
<keyword evidence="6" id="KW-0106">Calcium</keyword>
<dbReference type="Pfam" id="PF07519">
    <property type="entry name" value="Tannase"/>
    <property type="match status" value="1"/>
</dbReference>
<comment type="caution">
    <text evidence="9">The sequence shown here is derived from an EMBL/GenBank/DDBJ whole genome shotgun (WGS) entry which is preliminary data.</text>
</comment>
<evidence type="ECO:0000256" key="5">
    <source>
        <dbReference type="ARBA" id="ARBA00022801"/>
    </source>
</evidence>
<keyword evidence="2" id="KW-0719">Serine esterase</keyword>
<dbReference type="GO" id="GO:0030600">
    <property type="term" value="F:feruloyl esterase activity"/>
    <property type="evidence" value="ECO:0007669"/>
    <property type="project" value="UniProtKB-ARBA"/>
</dbReference>
<accession>A0AAD6HRG4</accession>
<dbReference type="SUPFAM" id="SSF53474">
    <property type="entry name" value="alpha/beta-Hydrolases"/>
    <property type="match status" value="1"/>
</dbReference>
<evidence type="ECO:0000256" key="8">
    <source>
        <dbReference type="RuleBase" id="RU361238"/>
    </source>
</evidence>
<dbReference type="AlphaFoldDB" id="A0AAD6HRG4"/>
<dbReference type="EC" id="3.1.1.-" evidence="8"/>
<reference evidence="9" key="1">
    <citation type="journal article" date="2023" name="IMA Fungus">
        <title>Comparative genomic study of the Penicillium genus elucidates a diverse pangenome and 15 lateral gene transfer events.</title>
        <authorList>
            <person name="Petersen C."/>
            <person name="Sorensen T."/>
            <person name="Nielsen M.R."/>
            <person name="Sondergaard T.E."/>
            <person name="Sorensen J.L."/>
            <person name="Fitzpatrick D.A."/>
            <person name="Frisvad J.C."/>
            <person name="Nielsen K.L."/>
        </authorList>
    </citation>
    <scope>NUCLEOTIDE SEQUENCE</scope>
    <source>
        <strain evidence="9">IBT 17514</strain>
    </source>
</reference>
<evidence type="ECO:0000313" key="9">
    <source>
        <dbReference type="EMBL" id="KAJ5733433.1"/>
    </source>
</evidence>
<dbReference type="GO" id="GO:0072330">
    <property type="term" value="P:monocarboxylic acid biosynthetic process"/>
    <property type="evidence" value="ECO:0007669"/>
    <property type="project" value="UniProtKB-ARBA"/>
</dbReference>
<dbReference type="PANTHER" id="PTHR33938:SF16">
    <property type="entry name" value="CARBOXYLIC ESTER HYDROLASE"/>
    <property type="match status" value="1"/>
</dbReference>
<dbReference type="GO" id="GO:0017000">
    <property type="term" value="P:antibiotic biosynthetic process"/>
    <property type="evidence" value="ECO:0007669"/>
    <property type="project" value="UniProtKB-ARBA"/>
</dbReference>
<dbReference type="Proteomes" id="UP001215712">
    <property type="component" value="Unassembled WGS sequence"/>
</dbReference>
<evidence type="ECO:0000256" key="7">
    <source>
        <dbReference type="ARBA" id="ARBA00023157"/>
    </source>
</evidence>
<gene>
    <name evidence="9" type="ORF">N7493_002219</name>
</gene>
<sequence>MASYLRKLLLVPAATLIALASAKASNNSKSLATVCTTSYVHSALPVDAIPGVQINNASLTVNAVYNANFTGSDFFPDAYDQSYCNVTFAYSHVGRDDSVLVWYWLPAPSNFKNRYLSTGGGGYSITSTDTSIPGGIIYGASAGTTDGGFGSFDATVDEVVLLGNGSLNYENVYNFGYKAIHEMTVLGKQLTRSFFDMSDKEKLYAYYQACSEGGREGWSQVQRFPEDWDGAIIGAPAMRYSHQQLQHLSASVVESYLNIYPKPCALDTLATEVLNFCDPLDGKTDGVVSRSDICKLKLNLDDFIDLNYSCAATPASTNPYNPQPAVPAQSGVITRDDIIIANHTLYGPQTLSGEQVYVGWQPGAGFGDADTVYENATGNWTYSLQSYGVLFAEKFIREQNVSDTIPDFDTWTPDTLRDMIYAGWQKFEDSLQTTWPDLTAFHEAGGKIIHFHGESDNSVPTASSVRYYESVRSVMFPDLSYKDSINALNSWYRLYLVDGAAHCSPDQTQCNAAFPQTNFPVMIDWVEKGIEPVTLNATVLNTCSDNYGANGQICSWPLRPIWTRNGTEKICEFPSQESLDTWFYDLNAFPMYVY</sequence>
<name>A0AAD6HRG4_9EURO</name>
<protein>
    <recommendedName>
        <fullName evidence="8">Carboxylic ester hydrolase</fullName>
        <ecNumber evidence="8">3.1.1.-</ecNumber>
    </recommendedName>
</protein>
<evidence type="ECO:0000256" key="2">
    <source>
        <dbReference type="ARBA" id="ARBA00022487"/>
    </source>
</evidence>
<feature type="chain" id="PRO_5041781426" description="Carboxylic ester hydrolase" evidence="8">
    <location>
        <begin position="25"/>
        <end position="594"/>
    </location>
</feature>
<evidence type="ECO:0000256" key="6">
    <source>
        <dbReference type="ARBA" id="ARBA00022837"/>
    </source>
</evidence>
<evidence type="ECO:0000313" key="10">
    <source>
        <dbReference type="Proteomes" id="UP001215712"/>
    </source>
</evidence>
<evidence type="ECO:0000256" key="4">
    <source>
        <dbReference type="ARBA" id="ARBA00022729"/>
    </source>
</evidence>
<dbReference type="InterPro" id="IPR029058">
    <property type="entry name" value="AB_hydrolase_fold"/>
</dbReference>
<dbReference type="PANTHER" id="PTHR33938">
    <property type="entry name" value="FERULOYL ESTERASE B-RELATED"/>
    <property type="match status" value="1"/>
</dbReference>
<dbReference type="InterPro" id="IPR011118">
    <property type="entry name" value="Tannase/feruloyl_esterase"/>
</dbReference>